<dbReference type="EMBL" id="JBHFNR010000110">
    <property type="protein sequence ID" value="MFB2894406.1"/>
    <property type="molecule type" value="Genomic_DNA"/>
</dbReference>
<dbReference type="Proteomes" id="UP001576784">
    <property type="component" value="Unassembled WGS sequence"/>
</dbReference>
<protein>
    <submittedName>
        <fullName evidence="1">Uncharacterized protein</fullName>
    </submittedName>
</protein>
<sequence length="177" mass="19899">MVKKSYLLFLGASFLLSLLGWHKLPVISAEQPSVPQLTMKVPSSNNVDAASWCKIGVNQGREQPLGFAKVLFYRDKSDPQNKEYIVGCITNNSRQTIQHIPVTYVLQYPPGKNTFSGGFNSLTFATPIQPRQTVYFRSGFEIDSDASGVEVSVVKTKQKDQTITYEPIQRLIIQRRN</sequence>
<gene>
    <name evidence="1" type="ORF">ACE1CI_15970</name>
</gene>
<evidence type="ECO:0000313" key="2">
    <source>
        <dbReference type="Proteomes" id="UP001576784"/>
    </source>
</evidence>
<evidence type="ECO:0000313" key="1">
    <source>
        <dbReference type="EMBL" id="MFB2894406.1"/>
    </source>
</evidence>
<comment type="caution">
    <text evidence="1">The sequence shown here is derived from an EMBL/GenBank/DDBJ whole genome shotgun (WGS) entry which is preliminary data.</text>
</comment>
<dbReference type="RefSeq" id="WP_413264052.1">
    <property type="nucleotide sequence ID" value="NZ_JBHFNR010000110.1"/>
</dbReference>
<proteinExistence type="predicted"/>
<organism evidence="1 2">
    <name type="scientific">Floridaenema flaviceps BLCC-F50</name>
    <dbReference type="NCBI Taxonomy" id="3153642"/>
    <lineage>
        <taxon>Bacteria</taxon>
        <taxon>Bacillati</taxon>
        <taxon>Cyanobacteriota</taxon>
        <taxon>Cyanophyceae</taxon>
        <taxon>Oscillatoriophycideae</taxon>
        <taxon>Aerosakkonematales</taxon>
        <taxon>Aerosakkonemataceae</taxon>
        <taxon>Floridanema</taxon>
        <taxon>Floridanema flaviceps</taxon>
    </lineage>
</organism>
<keyword evidence="2" id="KW-1185">Reference proteome</keyword>
<name>A0ABV4XRW5_9CYAN</name>
<accession>A0ABV4XRW5</accession>
<reference evidence="1 2" key="1">
    <citation type="submission" date="2024-09" db="EMBL/GenBank/DDBJ databases">
        <title>Floridaenema gen nov. (Aerosakkonemataceae, Aerosakkonematales ord. nov., Cyanobacteria) from benthic tropical and subtropical fresh waters, with the description of four new species.</title>
        <authorList>
            <person name="Moretto J.A."/>
            <person name="Berthold D.E."/>
            <person name="Lefler F.W."/>
            <person name="Huang I.-S."/>
            <person name="Laughinghouse H. IV."/>
        </authorList>
    </citation>
    <scope>NUCLEOTIDE SEQUENCE [LARGE SCALE GENOMIC DNA]</scope>
    <source>
        <strain evidence="1 2">BLCC-F50</strain>
    </source>
</reference>